<dbReference type="Proteomes" id="UP000006038">
    <property type="component" value="Chromosome 8"/>
</dbReference>
<dbReference type="eggNOG" id="ENOG502R3E9">
    <property type="taxonomic scope" value="Eukaryota"/>
</dbReference>
<evidence type="ECO:0000313" key="3">
    <source>
        <dbReference type="Proteomes" id="UP000006038"/>
    </source>
</evidence>
<sequence length="438" mass="48277">MNRTEVNALKHALTAHSLISIFGRKIAAEVVQTELAKLVRADWSWEALPHDENSFLVTFPSEEELKRTEDVEFRLKNHGVSLSISKWQDAGDISPLYELDEVWVHITGVPHAWRHYLGFWAIGTVIGATLDVDMLTFRKTGTIRIKVGLMNRDQLPFTQDVVFGKHGYGITYSLEPKEFQPAVSTQTDNLDHYASTSRNDGKTGGDKADHTTKKQKADTTPSGSSNVTVGGSSPMQFALTPVGNCCPMQRGKEIVCDGGEPKLHLLAVTPKKVKEKMGSVEDVLSSSPQVECSTQTKKATPSSVVSLPIHTLVLVSPGALESPTPMTSLQRNLQPSPPLLSTNTILEPTSIPLKVYMRKRSKSARPNSRSIDSDYSYNLDGRGNLQEEKVTVHRSGRCNAVISFDGIVASDEDSLSKAMRLATKRNLDGPMMSKRWKH</sequence>
<feature type="compositionally biased region" description="Basic and acidic residues" evidence="1">
    <location>
        <begin position="199"/>
        <end position="217"/>
    </location>
</feature>
<feature type="region of interest" description="Disordered" evidence="1">
    <location>
        <begin position="183"/>
        <end position="233"/>
    </location>
</feature>
<dbReference type="Gramene" id="OB08G16250.1">
    <property type="protein sequence ID" value="OB08G16250.1"/>
    <property type="gene ID" value="OB08G16250"/>
</dbReference>
<dbReference type="AlphaFoldDB" id="J3MR96"/>
<accession>J3MR96</accession>
<dbReference type="PANTHER" id="PTHR33170">
    <property type="entry name" value="DUF4283 DOMAIN-CONTAINING PROTEIN-RELATED"/>
    <property type="match status" value="1"/>
</dbReference>
<dbReference type="HOGENOM" id="CLU_626103_0_0_1"/>
<dbReference type="PANTHER" id="PTHR33170:SF8">
    <property type="entry name" value="OS07G0485366 PROTEIN"/>
    <property type="match status" value="1"/>
</dbReference>
<proteinExistence type="predicted"/>
<name>J3MR96_ORYBR</name>
<protein>
    <submittedName>
        <fullName evidence="2">Uncharacterized protein</fullName>
    </submittedName>
</protein>
<organism evidence="2">
    <name type="scientific">Oryza brachyantha</name>
    <name type="common">malo sina</name>
    <dbReference type="NCBI Taxonomy" id="4533"/>
    <lineage>
        <taxon>Eukaryota</taxon>
        <taxon>Viridiplantae</taxon>
        <taxon>Streptophyta</taxon>
        <taxon>Embryophyta</taxon>
        <taxon>Tracheophyta</taxon>
        <taxon>Spermatophyta</taxon>
        <taxon>Magnoliopsida</taxon>
        <taxon>Liliopsida</taxon>
        <taxon>Poales</taxon>
        <taxon>Poaceae</taxon>
        <taxon>BOP clade</taxon>
        <taxon>Oryzoideae</taxon>
        <taxon>Oryzeae</taxon>
        <taxon>Oryzinae</taxon>
        <taxon>Oryza</taxon>
    </lineage>
</organism>
<dbReference type="EnsemblPlants" id="OB08G16250.1">
    <property type="protein sequence ID" value="OB08G16250.1"/>
    <property type="gene ID" value="OB08G16250"/>
</dbReference>
<keyword evidence="3" id="KW-1185">Reference proteome</keyword>
<evidence type="ECO:0000313" key="2">
    <source>
        <dbReference type="EnsemblPlants" id="OB08G16250.1"/>
    </source>
</evidence>
<reference evidence="2" key="1">
    <citation type="journal article" date="2013" name="Nat. Commun.">
        <title>Whole-genome sequencing of Oryza brachyantha reveals mechanisms underlying Oryza genome evolution.</title>
        <authorList>
            <person name="Chen J."/>
            <person name="Huang Q."/>
            <person name="Gao D."/>
            <person name="Wang J."/>
            <person name="Lang Y."/>
            <person name="Liu T."/>
            <person name="Li B."/>
            <person name="Bai Z."/>
            <person name="Luis Goicoechea J."/>
            <person name="Liang C."/>
            <person name="Chen C."/>
            <person name="Zhang W."/>
            <person name="Sun S."/>
            <person name="Liao Y."/>
            <person name="Zhang X."/>
            <person name="Yang L."/>
            <person name="Song C."/>
            <person name="Wang M."/>
            <person name="Shi J."/>
            <person name="Liu G."/>
            <person name="Liu J."/>
            <person name="Zhou H."/>
            <person name="Zhou W."/>
            <person name="Yu Q."/>
            <person name="An N."/>
            <person name="Chen Y."/>
            <person name="Cai Q."/>
            <person name="Wang B."/>
            <person name="Liu B."/>
            <person name="Min J."/>
            <person name="Huang Y."/>
            <person name="Wu H."/>
            <person name="Li Z."/>
            <person name="Zhang Y."/>
            <person name="Yin Y."/>
            <person name="Song W."/>
            <person name="Jiang J."/>
            <person name="Jackson S.A."/>
            <person name="Wing R.A."/>
            <person name="Wang J."/>
            <person name="Chen M."/>
        </authorList>
    </citation>
    <scope>NUCLEOTIDE SEQUENCE [LARGE SCALE GENOMIC DNA]</scope>
    <source>
        <strain evidence="2">cv. IRGC 101232</strain>
    </source>
</reference>
<evidence type="ECO:0000256" key="1">
    <source>
        <dbReference type="SAM" id="MobiDB-lite"/>
    </source>
</evidence>
<reference evidence="2" key="2">
    <citation type="submission" date="2013-04" db="UniProtKB">
        <authorList>
            <consortium name="EnsemblPlants"/>
        </authorList>
    </citation>
    <scope>IDENTIFICATION</scope>
</reference>
<feature type="compositionally biased region" description="Polar residues" evidence="1">
    <location>
        <begin position="183"/>
        <end position="198"/>
    </location>
</feature>
<feature type="compositionally biased region" description="Low complexity" evidence="1">
    <location>
        <begin position="219"/>
        <end position="233"/>
    </location>
</feature>